<dbReference type="EMBL" id="AACZ04062605">
    <property type="status" value="NOT_ANNOTATED_CDS"/>
    <property type="molecule type" value="Genomic_DNA"/>
</dbReference>
<name>A0A2I3RKD0_PANTR</name>
<dbReference type="CTD" id="27315"/>
<dbReference type="GeneID" id="743877"/>
<dbReference type="VGNC" id="VGNC:3071">
    <property type="gene designation" value="PGAP2"/>
</dbReference>
<dbReference type="RefSeq" id="XP_063638726.1">
    <property type="nucleotide sequence ID" value="XM_063782656.1"/>
</dbReference>
<keyword evidence="2" id="KW-1185">Reference proteome</keyword>
<evidence type="ECO:0000313" key="3">
    <source>
        <dbReference type="VGNC" id="VGNC:3071"/>
    </source>
</evidence>
<proteinExistence type="predicted"/>
<sequence>MVEMHKNMVISLDYPRQVPVCGGDGEGATMLLHKSQDSWGMRIQHFGPRTWKERSFGRGAQLPALGELSHRRGGAPALRVAFLHRPALGASLLGGLRLLEPLPQLHLPVFLLSPALPPQLRPQCRGEPRVASAHLCLLLRGLHRPRKCFHCVHCLIPRAHAPHLHSLAVDQEAHSKSGGSQVLQLETAALHHQLHLLLLGAGCLLSAQHVL</sequence>
<dbReference type="Bgee" id="ENSPTRG00000003202">
    <property type="expression patterns" value="Expressed in testis and 21 other cell types or tissues"/>
</dbReference>
<accession>A0A2I3RKD0</accession>
<reference evidence="1" key="2">
    <citation type="submission" date="2025-08" db="UniProtKB">
        <authorList>
            <consortium name="Ensembl"/>
        </authorList>
    </citation>
    <scope>IDENTIFICATION</scope>
</reference>
<reference evidence="1 2" key="1">
    <citation type="journal article" date="2005" name="Nature">
        <title>Initial sequence of the chimpanzee genome and comparison with the human genome.</title>
        <authorList>
            <consortium name="Chimpanzee sequencing and analysis consortium"/>
        </authorList>
    </citation>
    <scope>NUCLEOTIDE SEQUENCE [LARGE SCALE GENOMIC DNA]</scope>
</reference>
<evidence type="ECO:0000313" key="1">
    <source>
        <dbReference type="Ensembl" id="ENSPTRP00000064815.1"/>
    </source>
</evidence>
<evidence type="ECO:0000313" key="2">
    <source>
        <dbReference type="Proteomes" id="UP000002277"/>
    </source>
</evidence>
<organism evidence="1 2">
    <name type="scientific">Pan troglodytes</name>
    <name type="common">Chimpanzee</name>
    <dbReference type="NCBI Taxonomy" id="9598"/>
    <lineage>
        <taxon>Eukaryota</taxon>
        <taxon>Metazoa</taxon>
        <taxon>Chordata</taxon>
        <taxon>Craniata</taxon>
        <taxon>Vertebrata</taxon>
        <taxon>Euteleostomi</taxon>
        <taxon>Mammalia</taxon>
        <taxon>Eutheria</taxon>
        <taxon>Euarchontoglires</taxon>
        <taxon>Primates</taxon>
        <taxon>Haplorrhini</taxon>
        <taxon>Catarrhini</taxon>
        <taxon>Hominidae</taxon>
        <taxon>Pan</taxon>
    </lineage>
</organism>
<gene>
    <name evidence="1 3" type="primary">PGAP2</name>
</gene>
<dbReference type="Ensembl" id="ENSPTRT00000087813.1">
    <property type="protein sequence ID" value="ENSPTRP00000064815.1"/>
    <property type="gene ID" value="ENSPTRG00000003202.6"/>
</dbReference>
<reference evidence="1" key="3">
    <citation type="submission" date="2025-09" db="UniProtKB">
        <authorList>
            <consortium name="Ensembl"/>
        </authorList>
    </citation>
    <scope>IDENTIFICATION</scope>
</reference>
<dbReference type="Proteomes" id="UP000002277">
    <property type="component" value="Chromosome 11"/>
</dbReference>
<protein>
    <submittedName>
        <fullName evidence="1">Post-GPI attachment to proteins 2</fullName>
    </submittedName>
</protein>
<dbReference type="GeneTree" id="ENSGT00510000047299"/>
<dbReference type="AlphaFoldDB" id="A0A2I3RKD0"/>